<feature type="binding site" evidence="7">
    <location>
        <position position="37"/>
    </location>
    <ligand>
        <name>ATP</name>
        <dbReference type="ChEBI" id="CHEBI:30616"/>
    </ligand>
</feature>
<dbReference type="Pfam" id="PF00069">
    <property type="entry name" value="Pkinase"/>
    <property type="match status" value="1"/>
</dbReference>
<comment type="similarity">
    <text evidence="1">Belongs to the protein kinase superfamily. NEK Ser/Thr protein kinase family. NIMA subfamily.</text>
</comment>
<evidence type="ECO:0000256" key="7">
    <source>
        <dbReference type="PROSITE-ProRule" id="PRU10141"/>
    </source>
</evidence>
<protein>
    <recommendedName>
        <fullName evidence="2">non-specific serine/threonine protein kinase</fullName>
        <ecNumber evidence="2">2.7.11.1</ecNumber>
    </recommendedName>
</protein>
<dbReference type="InterPro" id="IPR008271">
    <property type="entry name" value="Ser/Thr_kinase_AS"/>
</dbReference>
<dbReference type="PROSITE" id="PS00108">
    <property type="entry name" value="PROTEIN_KINASE_ST"/>
    <property type="match status" value="1"/>
</dbReference>
<proteinExistence type="inferred from homology"/>
<feature type="compositionally biased region" description="Polar residues" evidence="8">
    <location>
        <begin position="478"/>
        <end position="493"/>
    </location>
</feature>
<dbReference type="EMBL" id="JAAWVT010000003">
    <property type="protein sequence ID" value="NKG20824.1"/>
    <property type="molecule type" value="Genomic_DNA"/>
</dbReference>
<feature type="compositionally biased region" description="Acidic residues" evidence="8">
    <location>
        <begin position="499"/>
        <end position="514"/>
    </location>
</feature>
<evidence type="ECO:0000256" key="4">
    <source>
        <dbReference type="ARBA" id="ARBA00022741"/>
    </source>
</evidence>
<dbReference type="InterPro" id="IPR017441">
    <property type="entry name" value="Protein_kinase_ATP_BS"/>
</dbReference>
<keyword evidence="9" id="KW-0472">Membrane</keyword>
<feature type="domain" description="PASTA" evidence="11">
    <location>
        <begin position="435"/>
        <end position="498"/>
    </location>
</feature>
<keyword evidence="13" id="KW-1185">Reference proteome</keyword>
<dbReference type="Gene3D" id="1.10.510.10">
    <property type="entry name" value="Transferase(Phosphotransferase) domain 1"/>
    <property type="match status" value="1"/>
</dbReference>
<feature type="compositionally biased region" description="Pro residues" evidence="8">
    <location>
        <begin position="356"/>
        <end position="366"/>
    </location>
</feature>
<dbReference type="CDD" id="cd06577">
    <property type="entry name" value="PASTA_pknB"/>
    <property type="match status" value="1"/>
</dbReference>
<evidence type="ECO:0000256" key="9">
    <source>
        <dbReference type="SAM" id="Phobius"/>
    </source>
</evidence>
<evidence type="ECO:0000259" key="10">
    <source>
        <dbReference type="PROSITE" id="PS50011"/>
    </source>
</evidence>
<reference evidence="12 13" key="1">
    <citation type="submission" date="2020-04" db="EMBL/GenBank/DDBJ databases">
        <title>Paeniglutamicibacter sp. ANT13_2, a novel actinomycete isolated from sediment in Antarctica.</title>
        <authorList>
            <person name="Sakdapetsiri C."/>
            <person name="Pinyakong O."/>
        </authorList>
    </citation>
    <scope>NUCLEOTIDE SEQUENCE [LARGE SCALE GENOMIC DNA]</scope>
    <source>
        <strain evidence="12 13">ANT13_2</strain>
    </source>
</reference>
<gene>
    <name evidence="12" type="ORF">HED64_08905</name>
</gene>
<evidence type="ECO:0000259" key="11">
    <source>
        <dbReference type="PROSITE" id="PS51178"/>
    </source>
</evidence>
<dbReference type="Proteomes" id="UP000746595">
    <property type="component" value="Unassembled WGS sequence"/>
</dbReference>
<dbReference type="PROSITE" id="PS50011">
    <property type="entry name" value="PROTEIN_KINASE_DOM"/>
    <property type="match status" value="1"/>
</dbReference>
<dbReference type="InterPro" id="IPR050660">
    <property type="entry name" value="NEK_Ser/Thr_kinase"/>
</dbReference>
<evidence type="ECO:0000256" key="3">
    <source>
        <dbReference type="ARBA" id="ARBA00022679"/>
    </source>
</evidence>
<keyword evidence="9" id="KW-0812">Transmembrane</keyword>
<dbReference type="InterPro" id="IPR005543">
    <property type="entry name" value="PASTA_dom"/>
</dbReference>
<dbReference type="PANTHER" id="PTHR43671">
    <property type="entry name" value="SERINE/THREONINE-PROTEIN KINASE NEK"/>
    <property type="match status" value="1"/>
</dbReference>
<dbReference type="GO" id="GO:0016301">
    <property type="term" value="F:kinase activity"/>
    <property type="evidence" value="ECO:0007669"/>
    <property type="project" value="UniProtKB-KW"/>
</dbReference>
<evidence type="ECO:0000256" key="6">
    <source>
        <dbReference type="ARBA" id="ARBA00022840"/>
    </source>
</evidence>
<evidence type="ECO:0000256" key="2">
    <source>
        <dbReference type="ARBA" id="ARBA00012513"/>
    </source>
</evidence>
<keyword evidence="4 7" id="KW-0547">Nucleotide-binding</keyword>
<sequence>MSRALGSKYTIEESIGRGAMGEAYRGNDHQGHELAFKILHAELASDTALVERFMRERSILLALRGANLVEVHDLVIEGDTLAIVMDLVAGGDLRQAILSRGPFIPSEICRIGAGIASGLSVVHAAGIVHRDIKPANILLDGPTAAPIPKLTDFGISSLIDVDHVRSTTVVGTPQYIAPEIGAGHNALPASDLYSLGIVLYEMAVGVTPFAGDSVMAVLLRHATTTAARPEGIPDALWDMITWLLAKDPTQRPADAAAVEDALLKLVRQFSGIAAAERLEAPLAPLPLTAAGAPESVSLPAPPQTPAVVLPATDGISEPEVVHEEGEATEVFQPTEVLPTSRGHVPVTPGANGVMPPASPPLAPPLGPTVYGDGPNGFAPDAPSATSGGSRGALMVVIVVALLAVLLAAAGVFVFLNGQKNDPDPVPSPQVTPTATAAKNIAPDLRGMSVSEARNALPAEVKLELIGTTSPDVPVGKISEQNPAPSEPLGQSLTVGVVGEDQEPPSEGAQSDEPELPSPEAIGSPLPAEGSLLSIDGATMKGVVHATALGASVCTTGQPKSGSVVYDLSGDYDKLTMIVALANVEQESVTAVHVEALIDGVVFDSATISDVSYRDWDIDLAGVEKLEINWQEETCGSESAMLGFGSPVFTPTAD</sequence>
<feature type="region of interest" description="Disordered" evidence="8">
    <location>
        <begin position="468"/>
        <end position="528"/>
    </location>
</feature>
<feature type="domain" description="Protein kinase" evidence="10">
    <location>
        <begin position="9"/>
        <end position="263"/>
    </location>
</feature>
<dbReference type="Gene3D" id="2.60.120.1060">
    <property type="entry name" value="NPCBM/NEW2 domain"/>
    <property type="match status" value="1"/>
</dbReference>
<evidence type="ECO:0000256" key="5">
    <source>
        <dbReference type="ARBA" id="ARBA00022777"/>
    </source>
</evidence>
<dbReference type="PANTHER" id="PTHR43671:SF13">
    <property type="entry name" value="SERINE_THREONINE-PROTEIN KINASE NEK2"/>
    <property type="match status" value="1"/>
</dbReference>
<keyword evidence="3" id="KW-0808">Transferase</keyword>
<dbReference type="InterPro" id="IPR038637">
    <property type="entry name" value="NPCBM_sf"/>
</dbReference>
<comment type="caution">
    <text evidence="12">The sequence shown here is derived from an EMBL/GenBank/DDBJ whole genome shotgun (WGS) entry which is preliminary data.</text>
</comment>
<dbReference type="PROSITE" id="PS51178">
    <property type="entry name" value="PASTA"/>
    <property type="match status" value="1"/>
</dbReference>
<dbReference type="Gene3D" id="3.30.10.20">
    <property type="match status" value="1"/>
</dbReference>
<evidence type="ECO:0000256" key="8">
    <source>
        <dbReference type="SAM" id="MobiDB-lite"/>
    </source>
</evidence>
<accession>A0ABX1G468</accession>
<evidence type="ECO:0000256" key="1">
    <source>
        <dbReference type="ARBA" id="ARBA00010886"/>
    </source>
</evidence>
<dbReference type="SUPFAM" id="SSF56112">
    <property type="entry name" value="Protein kinase-like (PK-like)"/>
    <property type="match status" value="1"/>
</dbReference>
<dbReference type="PROSITE" id="PS00107">
    <property type="entry name" value="PROTEIN_KINASE_ATP"/>
    <property type="match status" value="1"/>
</dbReference>
<dbReference type="Pfam" id="PF03793">
    <property type="entry name" value="PASTA"/>
    <property type="match status" value="1"/>
</dbReference>
<organism evidence="12 13">
    <name type="scientific">Paeniglutamicibacter terrestris</name>
    <dbReference type="NCBI Taxonomy" id="2723403"/>
    <lineage>
        <taxon>Bacteria</taxon>
        <taxon>Bacillati</taxon>
        <taxon>Actinomycetota</taxon>
        <taxon>Actinomycetes</taxon>
        <taxon>Micrococcales</taxon>
        <taxon>Micrococcaceae</taxon>
        <taxon>Paeniglutamicibacter</taxon>
    </lineage>
</organism>
<dbReference type="RefSeq" id="WP_168151676.1">
    <property type="nucleotide sequence ID" value="NZ_JAAWVT010000003.1"/>
</dbReference>
<feature type="region of interest" description="Disordered" evidence="8">
    <location>
        <begin position="348"/>
        <end position="385"/>
    </location>
</feature>
<dbReference type="InterPro" id="IPR011009">
    <property type="entry name" value="Kinase-like_dom_sf"/>
</dbReference>
<evidence type="ECO:0000313" key="12">
    <source>
        <dbReference type="EMBL" id="NKG20824.1"/>
    </source>
</evidence>
<keyword evidence="9" id="KW-1133">Transmembrane helix</keyword>
<dbReference type="EC" id="2.7.11.1" evidence="2"/>
<dbReference type="InterPro" id="IPR000719">
    <property type="entry name" value="Prot_kinase_dom"/>
</dbReference>
<dbReference type="SMART" id="SM00220">
    <property type="entry name" value="S_TKc"/>
    <property type="match status" value="1"/>
</dbReference>
<name>A0ABX1G468_9MICC</name>
<dbReference type="CDD" id="cd14014">
    <property type="entry name" value="STKc_PknB_like"/>
    <property type="match status" value="1"/>
</dbReference>
<feature type="transmembrane region" description="Helical" evidence="9">
    <location>
        <begin position="392"/>
        <end position="415"/>
    </location>
</feature>
<keyword evidence="6 7" id="KW-0067">ATP-binding</keyword>
<keyword evidence="5 12" id="KW-0418">Kinase</keyword>
<evidence type="ECO:0000313" key="13">
    <source>
        <dbReference type="Proteomes" id="UP000746595"/>
    </source>
</evidence>